<keyword evidence="2" id="KW-0812">Transmembrane</keyword>
<dbReference type="Proteomes" id="UP000297595">
    <property type="component" value="Unassembled WGS sequence"/>
</dbReference>
<dbReference type="EMBL" id="SOZJ01000006">
    <property type="protein sequence ID" value="TGJ65932.1"/>
    <property type="molecule type" value="Genomic_DNA"/>
</dbReference>
<gene>
    <name evidence="4" type="ORF">EYR41_009867</name>
</gene>
<feature type="compositionally biased region" description="Basic and acidic residues" evidence="1">
    <location>
        <begin position="331"/>
        <end position="345"/>
    </location>
</feature>
<feature type="chain" id="PRO_5034046417" description="Mid2 domain-containing protein" evidence="3">
    <location>
        <begin position="34"/>
        <end position="354"/>
    </location>
</feature>
<reference evidence="4 5" key="1">
    <citation type="submission" date="2019-03" db="EMBL/GenBank/DDBJ databases">
        <title>Nematode-trapping fungi genome.</title>
        <authorList>
            <person name="Vidal-Diez De Ulzurrun G."/>
        </authorList>
    </citation>
    <scope>NUCLEOTIDE SEQUENCE [LARGE SCALE GENOMIC DNA]</scope>
    <source>
        <strain evidence="4 5">TWF154</strain>
    </source>
</reference>
<protein>
    <recommendedName>
        <fullName evidence="6">Mid2 domain-containing protein</fullName>
    </recommendedName>
</protein>
<feature type="region of interest" description="Disordered" evidence="1">
    <location>
        <begin position="139"/>
        <end position="169"/>
    </location>
</feature>
<name>A0A8H2DSI7_ORBOL</name>
<keyword evidence="2" id="KW-1133">Transmembrane helix</keyword>
<dbReference type="AlphaFoldDB" id="A0A8H2DSI7"/>
<keyword evidence="2" id="KW-0472">Membrane</keyword>
<proteinExistence type="predicted"/>
<feature type="transmembrane region" description="Helical" evidence="2">
    <location>
        <begin position="172"/>
        <end position="198"/>
    </location>
</feature>
<evidence type="ECO:0008006" key="6">
    <source>
        <dbReference type="Google" id="ProtNLM"/>
    </source>
</evidence>
<comment type="caution">
    <text evidence="4">The sequence shown here is derived from an EMBL/GenBank/DDBJ whole genome shotgun (WGS) entry which is preliminary data.</text>
</comment>
<keyword evidence="3" id="KW-0732">Signal</keyword>
<evidence type="ECO:0000313" key="4">
    <source>
        <dbReference type="EMBL" id="TGJ65932.1"/>
    </source>
</evidence>
<feature type="signal peptide" evidence="3">
    <location>
        <begin position="1"/>
        <end position="33"/>
    </location>
</feature>
<sequence length="354" mass="37478">MELLQASLTRPRLSDFFASLLLSLLIYSPIAQAISTLNAFTDANCVFRPRSPQPGHTDGECQSITTPNTISVSIDSLDPGCEVTIYADLYCSQEPATKEINVGDCANLNGMLVRSFSVDGCPPGTPDYTDLLGNYTTTSSSSIPSATSSSIPSSTATQTSAPSTSSGNSNRAAIIGGAVGGGIGLFMAVVSLIGCLLYKRNFKNQGRIETGWPNAHGIGYGRYTGDGGPGPNGYDTSGNYFGINTSHDIGELEANSNSRSNINVGNTYFKDQGNPTMAQKRAGGATRSASGSGIFENQVADDVPLRDIPRQELEAPVPIQLNRRGQQQQQQHDRAFSLGRERLPDMPRVPGVGE</sequence>
<evidence type="ECO:0000313" key="5">
    <source>
        <dbReference type="Proteomes" id="UP000297595"/>
    </source>
</evidence>
<feature type="region of interest" description="Disordered" evidence="1">
    <location>
        <begin position="266"/>
        <end position="354"/>
    </location>
</feature>
<organism evidence="4 5">
    <name type="scientific">Orbilia oligospora</name>
    <name type="common">Nematode-trapping fungus</name>
    <name type="synonym">Arthrobotrys oligospora</name>
    <dbReference type="NCBI Taxonomy" id="2813651"/>
    <lineage>
        <taxon>Eukaryota</taxon>
        <taxon>Fungi</taxon>
        <taxon>Dikarya</taxon>
        <taxon>Ascomycota</taxon>
        <taxon>Pezizomycotina</taxon>
        <taxon>Orbiliomycetes</taxon>
        <taxon>Orbiliales</taxon>
        <taxon>Orbiliaceae</taxon>
        <taxon>Orbilia</taxon>
    </lineage>
</organism>
<accession>A0A8H2DSI7</accession>
<feature type="compositionally biased region" description="Low complexity" evidence="1">
    <location>
        <begin position="281"/>
        <end position="293"/>
    </location>
</feature>
<feature type="compositionally biased region" description="Basic and acidic residues" evidence="1">
    <location>
        <begin position="303"/>
        <end position="313"/>
    </location>
</feature>
<evidence type="ECO:0000256" key="3">
    <source>
        <dbReference type="SAM" id="SignalP"/>
    </source>
</evidence>
<evidence type="ECO:0000256" key="1">
    <source>
        <dbReference type="SAM" id="MobiDB-lite"/>
    </source>
</evidence>
<evidence type="ECO:0000256" key="2">
    <source>
        <dbReference type="SAM" id="Phobius"/>
    </source>
</evidence>